<dbReference type="SUPFAM" id="SSF81324">
    <property type="entry name" value="Voltage-gated potassium channels"/>
    <property type="match status" value="1"/>
</dbReference>
<dbReference type="InterPro" id="IPR027359">
    <property type="entry name" value="Volt_channel_dom_sf"/>
</dbReference>
<keyword evidence="8" id="KW-1185">Reference proteome</keyword>
<keyword evidence="2 5" id="KW-0812">Transmembrane</keyword>
<evidence type="ECO:0000256" key="3">
    <source>
        <dbReference type="ARBA" id="ARBA00022989"/>
    </source>
</evidence>
<dbReference type="PANTHER" id="PTHR10037">
    <property type="entry name" value="VOLTAGE-GATED CATION CHANNEL CALCIUM AND SODIUM"/>
    <property type="match status" value="1"/>
</dbReference>
<protein>
    <recommendedName>
        <fullName evidence="6">Ion transport domain-containing protein</fullName>
    </recommendedName>
</protein>
<evidence type="ECO:0000256" key="2">
    <source>
        <dbReference type="ARBA" id="ARBA00022692"/>
    </source>
</evidence>
<comment type="subcellular location">
    <subcellularLocation>
        <location evidence="1">Membrane</location>
        <topology evidence="1">Multi-pass membrane protein</topology>
    </subcellularLocation>
</comment>
<dbReference type="Pfam" id="PF00520">
    <property type="entry name" value="Ion_trans"/>
    <property type="match status" value="1"/>
</dbReference>
<dbReference type="Gene3D" id="1.20.120.350">
    <property type="entry name" value="Voltage-gated potassium channels. Chain C"/>
    <property type="match status" value="1"/>
</dbReference>
<evidence type="ECO:0000259" key="6">
    <source>
        <dbReference type="Pfam" id="PF00520"/>
    </source>
</evidence>
<accession>A0A0G9MVC2</accession>
<feature type="transmembrane region" description="Helical" evidence="5">
    <location>
        <begin position="17"/>
        <end position="39"/>
    </location>
</feature>
<proteinExistence type="predicted"/>
<evidence type="ECO:0000256" key="5">
    <source>
        <dbReference type="SAM" id="Phobius"/>
    </source>
</evidence>
<dbReference type="GO" id="GO:0001518">
    <property type="term" value="C:voltage-gated sodium channel complex"/>
    <property type="evidence" value="ECO:0007669"/>
    <property type="project" value="TreeGrafter"/>
</dbReference>
<evidence type="ECO:0000256" key="4">
    <source>
        <dbReference type="ARBA" id="ARBA00023136"/>
    </source>
</evidence>
<dbReference type="InterPro" id="IPR005821">
    <property type="entry name" value="Ion_trans_dom"/>
</dbReference>
<feature type="transmembrane region" description="Helical" evidence="5">
    <location>
        <begin position="51"/>
        <end position="72"/>
    </location>
</feature>
<feature type="transmembrane region" description="Helical" evidence="5">
    <location>
        <begin position="193"/>
        <end position="218"/>
    </location>
</feature>
<dbReference type="OrthoDB" id="5297065at2"/>
<comment type="caution">
    <text evidence="7">The sequence shown here is derived from an EMBL/GenBank/DDBJ whole genome shotgun (WGS) entry which is preliminary data.</text>
</comment>
<evidence type="ECO:0000313" key="7">
    <source>
        <dbReference type="EMBL" id="KLE33248.1"/>
    </source>
</evidence>
<dbReference type="EMBL" id="LBHC01000001">
    <property type="protein sequence ID" value="KLE33248.1"/>
    <property type="molecule type" value="Genomic_DNA"/>
</dbReference>
<dbReference type="STRING" id="502682.BMF35_a2353"/>
<evidence type="ECO:0000256" key="1">
    <source>
        <dbReference type="ARBA" id="ARBA00004141"/>
    </source>
</evidence>
<name>A0A0G9MVC2_9SPHN</name>
<dbReference type="Proteomes" id="UP000053070">
    <property type="component" value="Unassembled WGS sequence"/>
</dbReference>
<gene>
    <name evidence="7" type="ORF">AAW01_04635</name>
</gene>
<dbReference type="InterPro" id="IPR043203">
    <property type="entry name" value="VGCC_Ca_Na"/>
</dbReference>
<dbReference type="GO" id="GO:0005248">
    <property type="term" value="F:voltage-gated sodium channel activity"/>
    <property type="evidence" value="ECO:0007669"/>
    <property type="project" value="TreeGrafter"/>
</dbReference>
<dbReference type="PATRIC" id="fig|502682.8.peg.948"/>
<keyword evidence="3 5" id="KW-1133">Transmembrane helix</keyword>
<dbReference type="AlphaFoldDB" id="A0A0G9MVC2"/>
<reference evidence="7 8" key="1">
    <citation type="submission" date="2015-04" db="EMBL/GenBank/DDBJ databases">
        <title>The draft genome sequence of Erythrobacr gangjinensis K7-2.</title>
        <authorList>
            <person name="Zhuang L."/>
            <person name="Liu Y."/>
            <person name="Shao Z."/>
        </authorList>
    </citation>
    <scope>NUCLEOTIDE SEQUENCE [LARGE SCALE GENOMIC DNA]</scope>
    <source>
        <strain evidence="7 8">K7-2</strain>
    </source>
</reference>
<evidence type="ECO:0000313" key="8">
    <source>
        <dbReference type="Proteomes" id="UP000053070"/>
    </source>
</evidence>
<feature type="domain" description="Ion transport" evidence="6">
    <location>
        <begin position="12"/>
        <end position="228"/>
    </location>
</feature>
<feature type="transmembrane region" description="Helical" evidence="5">
    <location>
        <begin position="119"/>
        <end position="143"/>
    </location>
</feature>
<dbReference type="PANTHER" id="PTHR10037:SF62">
    <property type="entry name" value="SODIUM CHANNEL PROTEIN 60E"/>
    <property type="match status" value="1"/>
</dbReference>
<sequence length="259" mass="28954">MRAAVQRIVTSSWFEKFIIAVIVINAIGLGLETSPAVMARIGGIVEVLDTIALTIFVIELALKLFAFRLAFFKSGWNIFDLVIVAVALVPASQQFSVLRALRILRALRLISVVPSMRRVILGLFKAIPSIGTVIVMLLLLFYISAVMATSLFGEAFPQWFGDIGRSLYSLFQIMTLESWSMGIVRPVMEVYPYAWAFFVPFILMTSFIVLNLFIGVIVNAMSEATDEEAHSEREMILGELRAMRSDITAMRSERDSERG</sequence>
<dbReference type="Gene3D" id="1.10.287.70">
    <property type="match status" value="1"/>
</dbReference>
<keyword evidence="4 5" id="KW-0472">Membrane</keyword>
<organism evidence="7 8">
    <name type="scientific">Aurantiacibacter gangjinensis</name>
    <dbReference type="NCBI Taxonomy" id="502682"/>
    <lineage>
        <taxon>Bacteria</taxon>
        <taxon>Pseudomonadati</taxon>
        <taxon>Pseudomonadota</taxon>
        <taxon>Alphaproteobacteria</taxon>
        <taxon>Sphingomonadales</taxon>
        <taxon>Erythrobacteraceae</taxon>
        <taxon>Aurantiacibacter</taxon>
    </lineage>
</organism>